<evidence type="ECO:0000256" key="1">
    <source>
        <dbReference type="SAM" id="MobiDB-lite"/>
    </source>
</evidence>
<sequence>MAGTAAGKADKDEDTTAGGDAGEESEEEIRKEERGLMKKLTILLVLIMTLLFTAPVHAAVKFRVFYGLTGGTTGTLDSFDGASCADGDISLAIDLTNGSMYIYVLNATASGVESSPDIINPDTNPGTKSWILKNKYPRLTGDDDPDVAVTGQLSYDTDRWIRIFDGTYQVGIPIDYSINKIIAEPDNLAEADFLPLWVNESGMTFNITQIKAWSDVDNFDFTLKECSGTNWTTLTTIEAVTISTNGTGVYYTTVASGSIDHATIEAGHVIGFDNSTDIADSVIIHIKGYFGGNVN</sequence>
<feature type="region of interest" description="Disordered" evidence="1">
    <location>
        <begin position="1"/>
        <end position="30"/>
    </location>
</feature>
<feature type="transmembrane region" description="Helical" evidence="2">
    <location>
        <begin position="40"/>
        <end position="60"/>
    </location>
</feature>
<dbReference type="EMBL" id="MT143989">
    <property type="protein sequence ID" value="QJA45366.1"/>
    <property type="molecule type" value="Genomic_DNA"/>
</dbReference>
<evidence type="ECO:0000256" key="2">
    <source>
        <dbReference type="SAM" id="Phobius"/>
    </source>
</evidence>
<organism evidence="3">
    <name type="scientific">viral metagenome</name>
    <dbReference type="NCBI Taxonomy" id="1070528"/>
    <lineage>
        <taxon>unclassified sequences</taxon>
        <taxon>metagenomes</taxon>
        <taxon>organismal metagenomes</taxon>
    </lineage>
</organism>
<evidence type="ECO:0000313" key="3">
    <source>
        <dbReference type="EMBL" id="QJA45366.1"/>
    </source>
</evidence>
<keyword evidence="2" id="KW-0472">Membrane</keyword>
<proteinExistence type="predicted"/>
<dbReference type="AlphaFoldDB" id="A0A6H1ZBS9"/>
<gene>
    <name evidence="3" type="ORF">TM448A00224_0031</name>
</gene>
<accession>A0A6H1ZBS9</accession>
<reference evidence="3" key="1">
    <citation type="submission" date="2020-03" db="EMBL/GenBank/DDBJ databases">
        <title>The deep terrestrial virosphere.</title>
        <authorList>
            <person name="Holmfeldt K."/>
            <person name="Nilsson E."/>
            <person name="Simone D."/>
            <person name="Lopez-Fernandez M."/>
            <person name="Wu X."/>
            <person name="de Brujin I."/>
            <person name="Lundin D."/>
            <person name="Andersson A."/>
            <person name="Bertilsson S."/>
            <person name="Dopson M."/>
        </authorList>
    </citation>
    <scope>NUCLEOTIDE SEQUENCE</scope>
    <source>
        <strain evidence="3">TM448A00224</strain>
    </source>
</reference>
<name>A0A6H1ZBS9_9ZZZZ</name>
<keyword evidence="2" id="KW-1133">Transmembrane helix</keyword>
<keyword evidence="2" id="KW-0812">Transmembrane</keyword>
<protein>
    <submittedName>
        <fullName evidence="3">Uncharacterized protein</fullName>
    </submittedName>
</protein>